<evidence type="ECO:0000256" key="11">
    <source>
        <dbReference type="HAMAP-Rule" id="MF_00129"/>
    </source>
</evidence>
<dbReference type="GO" id="GO:0002098">
    <property type="term" value="P:tRNA wobble uridine modification"/>
    <property type="evidence" value="ECO:0007669"/>
    <property type="project" value="InterPro"/>
</dbReference>
<reference evidence="13 14" key="1">
    <citation type="submission" date="2019-07" db="EMBL/GenBank/DDBJ databases">
        <title>Description of 53C-WASEF.</title>
        <authorList>
            <person name="Pitt A."/>
            <person name="Hahn M.W."/>
        </authorList>
    </citation>
    <scope>NUCLEOTIDE SEQUENCE [LARGE SCALE GENOMIC DNA]</scope>
    <source>
        <strain evidence="13 14">53C-WASEF</strain>
    </source>
</reference>
<keyword evidence="7 11" id="KW-0274">FAD</keyword>
<keyword evidence="5 11" id="KW-0285">Flavoprotein</keyword>
<dbReference type="InterPro" id="IPR040131">
    <property type="entry name" value="MnmG_N"/>
</dbReference>
<name>A0A556QJ06_9BACT</name>
<accession>A0A556QJ06</accession>
<dbReference type="Pfam" id="PF01134">
    <property type="entry name" value="GIDA"/>
    <property type="match status" value="1"/>
</dbReference>
<dbReference type="InterPro" id="IPR036188">
    <property type="entry name" value="FAD/NAD-bd_sf"/>
</dbReference>
<dbReference type="GO" id="GO:0050660">
    <property type="term" value="F:flavin adenine dinucleotide binding"/>
    <property type="evidence" value="ECO:0007669"/>
    <property type="project" value="UniProtKB-UniRule"/>
</dbReference>
<evidence type="ECO:0000256" key="2">
    <source>
        <dbReference type="ARBA" id="ARBA00003717"/>
    </source>
</evidence>
<dbReference type="PANTHER" id="PTHR11806">
    <property type="entry name" value="GLUCOSE INHIBITED DIVISION PROTEIN A"/>
    <property type="match status" value="1"/>
</dbReference>
<evidence type="ECO:0000313" key="14">
    <source>
        <dbReference type="Proteomes" id="UP000315648"/>
    </source>
</evidence>
<feature type="binding site" evidence="11">
    <location>
        <begin position="292"/>
        <end position="306"/>
    </location>
    <ligand>
        <name>NAD(+)</name>
        <dbReference type="ChEBI" id="CHEBI:57540"/>
    </ligand>
</feature>
<dbReference type="GO" id="GO:0030488">
    <property type="term" value="P:tRNA methylation"/>
    <property type="evidence" value="ECO:0007669"/>
    <property type="project" value="TreeGrafter"/>
</dbReference>
<dbReference type="PROSITE" id="PS01280">
    <property type="entry name" value="GIDA_1"/>
    <property type="match status" value="1"/>
</dbReference>
<keyword evidence="14" id="KW-1185">Reference proteome</keyword>
<dbReference type="FunFam" id="1.10.150.570:FF:000001">
    <property type="entry name" value="tRNA uridine 5-carboxymethylaminomethyl modification enzyme MnmG"/>
    <property type="match status" value="1"/>
</dbReference>
<dbReference type="RefSeq" id="WP_144230390.1">
    <property type="nucleotide sequence ID" value="NZ_CBCRVV010000029.1"/>
</dbReference>
<dbReference type="InterPro" id="IPR044920">
    <property type="entry name" value="MnmG_C_subdom_sf"/>
</dbReference>
<dbReference type="SMART" id="SM01228">
    <property type="entry name" value="GIDA_assoc_3"/>
    <property type="match status" value="1"/>
</dbReference>
<dbReference type="FunFam" id="3.50.50.60:FF:000002">
    <property type="entry name" value="tRNA uridine 5-carboxymethylaminomethyl modification enzyme MnmG"/>
    <property type="match status" value="1"/>
</dbReference>
<keyword evidence="6 11" id="KW-0819">tRNA processing</keyword>
<dbReference type="InterPro" id="IPR020595">
    <property type="entry name" value="MnmG-rel_CS"/>
</dbReference>
<dbReference type="Gene3D" id="1.10.150.570">
    <property type="entry name" value="GidA associated domain, C-terminal subdomain"/>
    <property type="match status" value="1"/>
</dbReference>
<dbReference type="Pfam" id="PF13932">
    <property type="entry name" value="SAM_GIDA_C"/>
    <property type="match status" value="1"/>
</dbReference>
<dbReference type="HAMAP" id="MF_00129">
    <property type="entry name" value="MnmG_GidA"/>
    <property type="match status" value="1"/>
</dbReference>
<evidence type="ECO:0000256" key="6">
    <source>
        <dbReference type="ARBA" id="ARBA00022694"/>
    </source>
</evidence>
<evidence type="ECO:0000256" key="9">
    <source>
        <dbReference type="ARBA" id="ARBA00025948"/>
    </source>
</evidence>
<dbReference type="GO" id="GO:0005829">
    <property type="term" value="C:cytosol"/>
    <property type="evidence" value="ECO:0007669"/>
    <property type="project" value="TreeGrafter"/>
</dbReference>
<evidence type="ECO:0000256" key="8">
    <source>
        <dbReference type="ARBA" id="ARBA00023027"/>
    </source>
</evidence>
<gene>
    <name evidence="11 13" type="primary">mnmG</name>
    <name evidence="11" type="synonym">gidA</name>
    <name evidence="13" type="ORF">FPL22_10915</name>
</gene>
<dbReference type="InterPro" id="IPR047001">
    <property type="entry name" value="MnmG_C_subdom"/>
</dbReference>
<comment type="caution">
    <text evidence="13">The sequence shown here is derived from an EMBL/GenBank/DDBJ whole genome shotgun (WGS) entry which is preliminary data.</text>
</comment>
<dbReference type="PRINTS" id="PR00411">
    <property type="entry name" value="PNDRDTASEI"/>
</dbReference>
<comment type="function">
    <text evidence="2 11">NAD-binding protein involved in the addition of a carboxymethylaminomethyl (cmnm) group at the wobble position (U34) of certain tRNAs, forming tRNA-cmnm(5)s(2)U34.</text>
</comment>
<comment type="subunit">
    <text evidence="9 11">Homodimer. Heterotetramer of two MnmE and two MnmG subunits.</text>
</comment>
<dbReference type="EMBL" id="VMBG01000002">
    <property type="protein sequence ID" value="TSJ76633.1"/>
    <property type="molecule type" value="Genomic_DNA"/>
</dbReference>
<protein>
    <recommendedName>
        <fullName evidence="4 11">tRNA uridine 5-carboxymethylaminomethyl modification enzyme MnmG</fullName>
    </recommendedName>
    <alternativeName>
        <fullName evidence="10 11">Glucose-inhibited division protein A</fullName>
    </alternativeName>
</protein>
<dbReference type="SUPFAM" id="SSF51905">
    <property type="entry name" value="FAD/NAD(P)-binding domain"/>
    <property type="match status" value="1"/>
</dbReference>
<evidence type="ECO:0000256" key="4">
    <source>
        <dbReference type="ARBA" id="ARBA00020461"/>
    </source>
</evidence>
<evidence type="ECO:0000256" key="5">
    <source>
        <dbReference type="ARBA" id="ARBA00022630"/>
    </source>
</evidence>
<sequence>MIYNQAPFDVIICGAGHAGCEAALAAARMGASTLLLTGNIDTIAQMSCNPAIGGQAKGQMVREIDALGGEMGLNTDVTAIQFRLLNESKGPAVQSPRAQCDKKAYQFRLKHTLELQPNLQVFQATVTGLVFTGQKVTGVRTNLDIEFHGLTVVVTTGTFLRGLMHIGQNKNEGGRLGDFSAKTLSASFLEAGIELRRLKTGTPPRLLGRTIDFSKMEEQRGDTSPTRFAFYDSRDPEDLFHVEQTGETRIGWSATTNQVSCWMTHTTAETGQLVRDNLHKSAMYSGEIEGVGPRYCPSIEDKFVRFADKPRHLLFLEPEGRSTNEYYVNGLSTSLPFDIQLQMVHSVPGLEKAQLLRPAYAVEYDFAPPTQLYPSLESKKVENLFFAGQINGTSGYEEAASQGLLAGVNAVNKVRGQSPLIIGRHEGYIGVLIDDLVTKGTNEPYRMFTSRAEYRLLFTHGSAELRLQHHAKAHGLVSSTRLARMEDSKRQTEHWINFLETSKAPAGQGTFGDSIRRAVTGPLQSMPALPADFLAQPEGLRQEVLYRVSHQGYLSREERQIAKLSEIEKIKIPPHIDFLQVRGLRKESAQKLAEIRPYTLGQASRISGVNPADISILMILIEAGRGGR</sequence>
<comment type="similarity">
    <text evidence="3 11">Belongs to the MnmG family.</text>
</comment>
<dbReference type="PROSITE" id="PS01281">
    <property type="entry name" value="GIDA_2"/>
    <property type="match status" value="1"/>
</dbReference>
<evidence type="ECO:0000256" key="3">
    <source>
        <dbReference type="ARBA" id="ARBA00007653"/>
    </source>
</evidence>
<comment type="caution">
    <text evidence="11">Lacks conserved residue(s) required for the propagation of feature annotation.</text>
</comment>
<evidence type="ECO:0000256" key="7">
    <source>
        <dbReference type="ARBA" id="ARBA00022827"/>
    </source>
</evidence>
<dbReference type="AlphaFoldDB" id="A0A556QJ06"/>
<feature type="domain" description="tRNA uridine 5-carboxymethylaminomethyl modification enzyme C-terminal subdomain" evidence="12">
    <location>
        <begin position="548"/>
        <end position="619"/>
    </location>
</feature>
<keyword evidence="8 11" id="KW-0520">NAD</keyword>
<dbReference type="PANTHER" id="PTHR11806:SF0">
    <property type="entry name" value="PROTEIN MTO1 HOMOLOG, MITOCHONDRIAL"/>
    <property type="match status" value="1"/>
</dbReference>
<evidence type="ECO:0000313" key="13">
    <source>
        <dbReference type="EMBL" id="TSJ76633.1"/>
    </source>
</evidence>
<dbReference type="Gene3D" id="3.50.50.60">
    <property type="entry name" value="FAD/NAD(P)-binding domain"/>
    <property type="match status" value="2"/>
</dbReference>
<dbReference type="NCBIfam" id="TIGR00136">
    <property type="entry name" value="mnmG_gidA"/>
    <property type="match status" value="1"/>
</dbReference>
<proteinExistence type="inferred from homology"/>
<evidence type="ECO:0000256" key="10">
    <source>
        <dbReference type="ARBA" id="ARBA00031800"/>
    </source>
</evidence>
<dbReference type="InterPro" id="IPR004416">
    <property type="entry name" value="MnmG"/>
</dbReference>
<dbReference type="Proteomes" id="UP000315648">
    <property type="component" value="Unassembled WGS sequence"/>
</dbReference>
<keyword evidence="11" id="KW-0963">Cytoplasm</keyword>
<organism evidence="13 14">
    <name type="scientific">Rariglobus hedericola</name>
    <dbReference type="NCBI Taxonomy" id="2597822"/>
    <lineage>
        <taxon>Bacteria</taxon>
        <taxon>Pseudomonadati</taxon>
        <taxon>Verrucomicrobiota</taxon>
        <taxon>Opitutia</taxon>
        <taxon>Opitutales</taxon>
        <taxon>Opitutaceae</taxon>
        <taxon>Rariglobus</taxon>
    </lineage>
</organism>
<dbReference type="InterPro" id="IPR026904">
    <property type="entry name" value="MnmG_C"/>
</dbReference>
<evidence type="ECO:0000259" key="12">
    <source>
        <dbReference type="SMART" id="SM01228"/>
    </source>
</evidence>
<dbReference type="InterPro" id="IPR002218">
    <property type="entry name" value="MnmG-rel"/>
</dbReference>
<feature type="binding site" evidence="11">
    <location>
        <begin position="14"/>
        <end position="19"/>
    </location>
    <ligand>
        <name>FAD</name>
        <dbReference type="ChEBI" id="CHEBI:57692"/>
    </ligand>
</feature>
<evidence type="ECO:0000256" key="1">
    <source>
        <dbReference type="ARBA" id="ARBA00001974"/>
    </source>
</evidence>
<dbReference type="OrthoDB" id="9815560at2"/>
<comment type="cofactor">
    <cofactor evidence="1 11">
        <name>FAD</name>
        <dbReference type="ChEBI" id="CHEBI:57692"/>
    </cofactor>
</comment>
<comment type="subcellular location">
    <subcellularLocation>
        <location evidence="11">Cytoplasm</location>
    </subcellularLocation>
</comment>